<feature type="signal peptide" evidence="1">
    <location>
        <begin position="1"/>
        <end position="21"/>
    </location>
</feature>
<dbReference type="EMBL" id="JBHSCY010000001">
    <property type="protein sequence ID" value="MFC4268643.1"/>
    <property type="molecule type" value="Genomic_DNA"/>
</dbReference>
<name>A0ABV8R9H2_9FLAO</name>
<protein>
    <submittedName>
        <fullName evidence="2">DUF6175 family protein</fullName>
    </submittedName>
</protein>
<evidence type="ECO:0000313" key="3">
    <source>
        <dbReference type="Proteomes" id="UP001595826"/>
    </source>
</evidence>
<dbReference type="Pfam" id="PF19672">
    <property type="entry name" value="DUF6175"/>
    <property type="match status" value="1"/>
</dbReference>
<keyword evidence="3" id="KW-1185">Reference proteome</keyword>
<dbReference type="InterPro" id="IPR046173">
    <property type="entry name" value="DUF6175"/>
</dbReference>
<dbReference type="Proteomes" id="UP001595826">
    <property type="component" value="Unassembled WGS sequence"/>
</dbReference>
<organism evidence="2 3">
    <name type="scientific">Polaribacter marinivivus</name>
    <dbReference type="NCBI Taxonomy" id="1524260"/>
    <lineage>
        <taxon>Bacteria</taxon>
        <taxon>Pseudomonadati</taxon>
        <taxon>Bacteroidota</taxon>
        <taxon>Flavobacteriia</taxon>
        <taxon>Flavobacteriales</taxon>
        <taxon>Flavobacteriaceae</taxon>
    </lineage>
</organism>
<evidence type="ECO:0000256" key="1">
    <source>
        <dbReference type="SAM" id="SignalP"/>
    </source>
</evidence>
<reference evidence="3" key="1">
    <citation type="journal article" date="2019" name="Int. J. Syst. Evol. Microbiol.">
        <title>The Global Catalogue of Microorganisms (GCM) 10K type strain sequencing project: providing services to taxonomists for standard genome sequencing and annotation.</title>
        <authorList>
            <consortium name="The Broad Institute Genomics Platform"/>
            <consortium name="The Broad Institute Genome Sequencing Center for Infectious Disease"/>
            <person name="Wu L."/>
            <person name="Ma J."/>
        </authorList>
    </citation>
    <scope>NUCLEOTIDE SEQUENCE [LARGE SCALE GENOMIC DNA]</scope>
    <source>
        <strain evidence="3">CECT 8655</strain>
    </source>
</reference>
<keyword evidence="1" id="KW-0732">Signal</keyword>
<comment type="caution">
    <text evidence="2">The sequence shown here is derived from an EMBL/GenBank/DDBJ whole genome shotgun (WGS) entry which is preliminary data.</text>
</comment>
<evidence type="ECO:0000313" key="2">
    <source>
        <dbReference type="EMBL" id="MFC4268643.1"/>
    </source>
</evidence>
<accession>A0ABV8R9H2</accession>
<gene>
    <name evidence="2" type="ORF">ACFOWD_06970</name>
</gene>
<proteinExistence type="predicted"/>
<dbReference type="RefSeq" id="WP_377409213.1">
    <property type="nucleotide sequence ID" value="NZ_JBHSCY010000001.1"/>
</dbReference>
<sequence length="319" mass="36028">MKKLTLTILMVVICFTTYSQAKKPTLMVLPSDAWCIDNGYVIEYDNQGIKEVVPDFKSAFQRDTDLLLVISKINGLMAERGFPLKNAETVLKNINSTTAIDNMRSSKEGGSQIAESLVDQLLNQAKADIVIQLTWTVNKVGPKKTLTFNMQGLDSYTNKQIATAAGTGAQTFSSEVVVLLEEAVISYMDKFTNSLQVHFDDLFANGREASIRIKRWDDWEFDLESYFGKDDEELGIIIEDWLADNTVKGRFSTTDATENMMVFEQVRIPLYYDRNGRQRAMDTRRFASNLSRFLRDKFGIENKLTTRGLGEATLILGSK</sequence>
<feature type="chain" id="PRO_5047539370" evidence="1">
    <location>
        <begin position="22"/>
        <end position="319"/>
    </location>
</feature>